<reference evidence="2 3" key="1">
    <citation type="submission" date="2019-09" db="EMBL/GenBank/DDBJ databases">
        <title>Wenzhouxiangella sp. Genome sequencing and assembly.</title>
        <authorList>
            <person name="Zhang R."/>
        </authorList>
    </citation>
    <scope>NUCLEOTIDE SEQUENCE [LARGE SCALE GENOMIC DNA]</scope>
    <source>
        <strain evidence="2 3">W260</strain>
    </source>
</reference>
<dbReference type="PANTHER" id="PTHR32432:SF3">
    <property type="entry name" value="ETHANOLAMINE UTILIZATION PROTEIN EUTJ"/>
    <property type="match status" value="1"/>
</dbReference>
<dbReference type="SMART" id="SM00842">
    <property type="entry name" value="FtsA"/>
    <property type="match status" value="1"/>
</dbReference>
<dbReference type="EMBL" id="VYXP01000005">
    <property type="protein sequence ID" value="KAA9131270.1"/>
    <property type="molecule type" value="Genomic_DNA"/>
</dbReference>
<organism evidence="2 3">
    <name type="scientific">Marinihelvus fidelis</name>
    <dbReference type="NCBI Taxonomy" id="2613842"/>
    <lineage>
        <taxon>Bacteria</taxon>
        <taxon>Pseudomonadati</taxon>
        <taxon>Pseudomonadota</taxon>
        <taxon>Gammaproteobacteria</taxon>
        <taxon>Chromatiales</taxon>
        <taxon>Wenzhouxiangellaceae</taxon>
        <taxon>Marinihelvus</taxon>
    </lineage>
</organism>
<proteinExistence type="predicted"/>
<dbReference type="Pfam" id="PF11104">
    <property type="entry name" value="PilM_2"/>
    <property type="match status" value="1"/>
</dbReference>
<comment type="caution">
    <text evidence="2">The sequence shown here is derived from an EMBL/GenBank/DDBJ whole genome shotgun (WGS) entry which is preliminary data.</text>
</comment>
<keyword evidence="3" id="KW-1185">Reference proteome</keyword>
<dbReference type="Proteomes" id="UP000325372">
    <property type="component" value="Unassembled WGS sequence"/>
</dbReference>
<dbReference type="InterPro" id="IPR005883">
    <property type="entry name" value="PilM"/>
</dbReference>
<dbReference type="InterPro" id="IPR043129">
    <property type="entry name" value="ATPase_NBD"/>
</dbReference>
<evidence type="ECO:0000313" key="3">
    <source>
        <dbReference type="Proteomes" id="UP000325372"/>
    </source>
</evidence>
<dbReference type="AlphaFoldDB" id="A0A5N0T8K5"/>
<feature type="domain" description="SHS2" evidence="1">
    <location>
        <begin position="11"/>
        <end position="178"/>
    </location>
</feature>
<dbReference type="SUPFAM" id="SSF53067">
    <property type="entry name" value="Actin-like ATPase domain"/>
    <property type="match status" value="2"/>
</dbReference>
<dbReference type="InterPro" id="IPR050696">
    <property type="entry name" value="FtsA/MreB"/>
</dbReference>
<protein>
    <submittedName>
        <fullName evidence="2">Pilus assembly protein PilM</fullName>
    </submittedName>
</protein>
<evidence type="ECO:0000259" key="1">
    <source>
        <dbReference type="SMART" id="SM00842"/>
    </source>
</evidence>
<gene>
    <name evidence="2" type="ORF">F3N42_08045</name>
</gene>
<dbReference type="CDD" id="cd24049">
    <property type="entry name" value="ASKHA_NBD_PilM"/>
    <property type="match status" value="1"/>
</dbReference>
<name>A0A5N0T8K5_9GAMM</name>
<dbReference type="PANTHER" id="PTHR32432">
    <property type="entry name" value="CELL DIVISION PROTEIN FTSA-RELATED"/>
    <property type="match status" value="1"/>
</dbReference>
<dbReference type="InterPro" id="IPR003494">
    <property type="entry name" value="SHS2_FtsA"/>
</dbReference>
<dbReference type="RefSeq" id="WP_150863920.1">
    <property type="nucleotide sequence ID" value="NZ_VYXP01000005.1"/>
</dbReference>
<dbReference type="GO" id="GO:0051301">
    <property type="term" value="P:cell division"/>
    <property type="evidence" value="ECO:0007669"/>
    <property type="project" value="InterPro"/>
</dbReference>
<accession>A0A5N0T8K5</accession>
<dbReference type="PIRSF" id="PIRSF019169">
    <property type="entry name" value="PilM"/>
    <property type="match status" value="1"/>
</dbReference>
<dbReference type="NCBIfam" id="TIGR01175">
    <property type="entry name" value="pilM"/>
    <property type="match status" value="1"/>
</dbReference>
<evidence type="ECO:0000313" key="2">
    <source>
        <dbReference type="EMBL" id="KAA9131270.1"/>
    </source>
</evidence>
<sequence length="352" mass="38122">MKLFGNKKAPVIGLDIGSSFVRALQLSETGGGFRVEHFGMEPLREGVVVDKSVQDIEAISNAIERAVRNSGTRTKVCAIAVSGPAVFTKTISLPSDLAESDVESQVQIEANQYVPYPLDEVSLDFNVLGPSARNPDLVDILLAASKSENVESRQDALESAGLVARVVDVEAFAIANAFDLIRERDHLSKNEAVGIFDIGRDLTTLLVIRGGRVIYTREHPFGGHQLLEEAMRRYDMTPEQASFFERGEDGPEDFESEVLEPFQLNIVHQVSRALQFFASSNEYSPISTIYLAGGTASLKGLAPMVQQELGLTTRVADPLSGMDIAPSVAVSALKRNTPSLMVALGLALRGFD</sequence>
<dbReference type="Gene3D" id="3.30.1490.300">
    <property type="match status" value="1"/>
</dbReference>
<dbReference type="Gene3D" id="3.30.420.40">
    <property type="match status" value="2"/>
</dbReference>